<dbReference type="EMBL" id="HG316463">
    <property type="protein sequence ID" value="CDF91212.1"/>
    <property type="molecule type" value="Genomic_DNA"/>
</dbReference>
<dbReference type="OrthoDB" id="6079689at2759"/>
<dbReference type="GO" id="GO:0005829">
    <property type="term" value="C:cytosol"/>
    <property type="evidence" value="ECO:0007669"/>
    <property type="project" value="TreeGrafter"/>
</dbReference>
<dbReference type="CDD" id="cd01310">
    <property type="entry name" value="TatD_DNAse"/>
    <property type="match status" value="1"/>
</dbReference>
<gene>
    <name evidence="5" type="ORF">BN860_02212g</name>
</gene>
<keyword evidence="6" id="KW-1185">Reference proteome</keyword>
<dbReference type="InterPro" id="IPR050891">
    <property type="entry name" value="TatD-type_Hydrolase"/>
</dbReference>
<dbReference type="SUPFAM" id="SSF51556">
    <property type="entry name" value="Metallo-dependent hydrolases"/>
    <property type="match status" value="1"/>
</dbReference>
<evidence type="ECO:0000313" key="6">
    <source>
        <dbReference type="Proteomes" id="UP000019375"/>
    </source>
</evidence>
<dbReference type="GO" id="GO:0008296">
    <property type="term" value="F:3'-5'-DNA exonuclease activity"/>
    <property type="evidence" value="ECO:0007669"/>
    <property type="project" value="TreeGrafter"/>
</dbReference>
<dbReference type="InterPro" id="IPR001130">
    <property type="entry name" value="TatD-like"/>
</dbReference>
<dbReference type="PANTHER" id="PTHR10060:SF15">
    <property type="entry name" value="DEOXYRIBONUCLEASE TATDN1"/>
    <property type="match status" value="1"/>
</dbReference>
<proteinExistence type="inferred from homology"/>
<dbReference type="Proteomes" id="UP000019375">
    <property type="component" value="Unassembled WGS sequence"/>
</dbReference>
<dbReference type="GO" id="GO:0046872">
    <property type="term" value="F:metal ion binding"/>
    <property type="evidence" value="ECO:0007669"/>
    <property type="project" value="UniProtKB-KW"/>
</dbReference>
<evidence type="ECO:0000256" key="2">
    <source>
        <dbReference type="ARBA" id="ARBA00022722"/>
    </source>
</evidence>
<name>A0A8J2TB37_ZYGB2</name>
<dbReference type="AlphaFoldDB" id="A0A8J2TB37"/>
<dbReference type="InterPro" id="IPR032466">
    <property type="entry name" value="Metal_Hydrolase"/>
</dbReference>
<keyword evidence="2" id="KW-0540">Nuclease</keyword>
<evidence type="ECO:0000256" key="4">
    <source>
        <dbReference type="ARBA" id="ARBA00022801"/>
    </source>
</evidence>
<dbReference type="Pfam" id="PF01026">
    <property type="entry name" value="TatD_DNase"/>
    <property type="match status" value="1"/>
</dbReference>
<reference evidence="6" key="1">
    <citation type="journal article" date="2013" name="Genome Announc.">
        <title>Genome sequence of the food spoilage yeast Zygosaccharomyces bailii CLIB 213(T).</title>
        <authorList>
            <person name="Galeote V."/>
            <person name="Bigey F."/>
            <person name="Devillers H."/>
            <person name="Neuveglise C."/>
            <person name="Dequin S."/>
        </authorList>
    </citation>
    <scope>NUCLEOTIDE SEQUENCE [LARGE SCALE GENOMIC DNA]</scope>
    <source>
        <strain evidence="6">CLIB 213 / ATCC 58445 / CBS 680 / CCRC 21525 / NBRC 1098 / NCYC 1416 / NRRL Y-2227</strain>
    </source>
</reference>
<dbReference type="Gene3D" id="3.20.20.140">
    <property type="entry name" value="Metal-dependent hydrolases"/>
    <property type="match status" value="1"/>
</dbReference>
<comment type="similarity">
    <text evidence="1">Belongs to the metallo-dependent hydrolases superfamily. TatD-type hydrolase family.</text>
</comment>
<keyword evidence="3" id="KW-0479">Metal-binding</keyword>
<evidence type="ECO:0000313" key="5">
    <source>
        <dbReference type="EMBL" id="CDF91212.1"/>
    </source>
</evidence>
<accession>A0A8J2TB37</accession>
<keyword evidence="4" id="KW-0378">Hydrolase</keyword>
<evidence type="ECO:0000256" key="1">
    <source>
        <dbReference type="ARBA" id="ARBA00009275"/>
    </source>
</evidence>
<dbReference type="PANTHER" id="PTHR10060">
    <property type="entry name" value="TATD FAMILY DEOXYRIBONUCLEASE"/>
    <property type="match status" value="1"/>
</dbReference>
<protein>
    <submittedName>
        <fullName evidence="5">ZYBA0S10-02212g1_1</fullName>
    </submittedName>
</protein>
<sequence length="372" mass="42537">MTWRMCRKYYDIGLNLTDPMFQGIYNGKQYHASDLVHVLSRAAKVGVHQALLTGSSITESRQAAQIAQSYGSSDVKLFYTIGVHPCCVNEFANHETTIDNPSNDEELNQKIPLEVLKDTRGAQAKLQELYHLVNGSLHNDPLFRAIGEIGLDYDRLYYASKEMQLMFFEEQLKLSCLVDNPRVPLFLHMRTSCNDFVRIMQKFIEGFQDHEDRFQWGDRCSMLTPITYKFHPDRKFVTHSFTGTSLELKRVLELSPQSYIGINGCSLKSEENIQCAREVPLDRLLLETDAPWCDVRRTHLSFQYLGDYKSPYSSVKKDKLAKVSDCSGTTVKGRNEPCNIEQIARIVANLRGIDLAHVVDQVWQTSCEVYGL</sequence>
<organism evidence="5 6">
    <name type="scientific">Zygosaccharomyces bailii (strain CLIB 213 / ATCC 58445 / CBS 680 / BCRC 21525 / NBRC 1098 / NCYC 1416 / NRRL Y-2227)</name>
    <dbReference type="NCBI Taxonomy" id="1333698"/>
    <lineage>
        <taxon>Eukaryota</taxon>
        <taxon>Fungi</taxon>
        <taxon>Dikarya</taxon>
        <taxon>Ascomycota</taxon>
        <taxon>Saccharomycotina</taxon>
        <taxon>Saccharomycetes</taxon>
        <taxon>Saccharomycetales</taxon>
        <taxon>Saccharomycetaceae</taxon>
        <taxon>Zygosaccharomyces</taxon>
    </lineage>
</organism>
<evidence type="ECO:0000256" key="3">
    <source>
        <dbReference type="ARBA" id="ARBA00022723"/>
    </source>
</evidence>